<feature type="transmembrane region" description="Helical" evidence="6">
    <location>
        <begin position="118"/>
        <end position="135"/>
    </location>
</feature>
<feature type="domain" description="Rhodopsin" evidence="7">
    <location>
        <begin position="27"/>
        <end position="254"/>
    </location>
</feature>
<dbReference type="InterPro" id="IPR049326">
    <property type="entry name" value="Rhodopsin_dom_fungi"/>
</dbReference>
<reference evidence="8" key="1">
    <citation type="submission" date="2019-04" db="EMBL/GenBank/DDBJ databases">
        <title>Sequencing of skin fungus with MAO and IRED activity.</title>
        <authorList>
            <person name="Marsaioli A.J."/>
            <person name="Bonatto J.M.C."/>
            <person name="Reis Junior O."/>
        </authorList>
    </citation>
    <scope>NUCLEOTIDE SEQUENCE</scope>
    <source>
        <strain evidence="8">28M1</strain>
    </source>
</reference>
<feature type="transmembrane region" description="Helical" evidence="6">
    <location>
        <begin position="42"/>
        <end position="68"/>
    </location>
</feature>
<dbReference type="Pfam" id="PF20684">
    <property type="entry name" value="Fung_rhodopsin"/>
    <property type="match status" value="1"/>
</dbReference>
<dbReference type="OrthoDB" id="5372266at2759"/>
<dbReference type="PANTHER" id="PTHR33048">
    <property type="entry name" value="PTH11-LIKE INTEGRAL MEMBRANE PROTEIN (AFU_ORTHOLOGUE AFUA_5G11245)"/>
    <property type="match status" value="1"/>
</dbReference>
<protein>
    <recommendedName>
        <fullName evidence="7">Rhodopsin domain-containing protein</fullName>
    </recommendedName>
</protein>
<feature type="transmembrane region" description="Helical" evidence="6">
    <location>
        <begin position="200"/>
        <end position="217"/>
    </location>
</feature>
<evidence type="ECO:0000256" key="4">
    <source>
        <dbReference type="ARBA" id="ARBA00023136"/>
    </source>
</evidence>
<keyword evidence="4 6" id="KW-0472">Membrane</keyword>
<comment type="similarity">
    <text evidence="5">Belongs to the SAT4 family.</text>
</comment>
<keyword evidence="9" id="KW-1185">Reference proteome</keyword>
<evidence type="ECO:0000313" key="9">
    <source>
        <dbReference type="Proteomes" id="UP000758155"/>
    </source>
</evidence>
<proteinExistence type="inferred from homology"/>
<feature type="transmembrane region" description="Helical" evidence="6">
    <location>
        <begin position="88"/>
        <end position="106"/>
    </location>
</feature>
<feature type="transmembrane region" description="Helical" evidence="6">
    <location>
        <begin position="166"/>
        <end position="188"/>
    </location>
</feature>
<evidence type="ECO:0000256" key="6">
    <source>
        <dbReference type="SAM" id="Phobius"/>
    </source>
</evidence>
<comment type="subcellular location">
    <subcellularLocation>
        <location evidence="1">Membrane</location>
        <topology evidence="1">Multi-pass membrane protein</topology>
    </subcellularLocation>
</comment>
<name>A0A9P4WFX5_9PLEO</name>
<dbReference type="InterPro" id="IPR052337">
    <property type="entry name" value="SAT4-like"/>
</dbReference>
<evidence type="ECO:0000313" key="8">
    <source>
        <dbReference type="EMBL" id="KAF3031115.1"/>
    </source>
</evidence>
<dbReference type="GO" id="GO:0016020">
    <property type="term" value="C:membrane"/>
    <property type="evidence" value="ECO:0007669"/>
    <property type="project" value="UniProtKB-SubCell"/>
</dbReference>
<dbReference type="Proteomes" id="UP000758155">
    <property type="component" value="Unassembled WGS sequence"/>
</dbReference>
<feature type="transmembrane region" description="Helical" evidence="6">
    <location>
        <begin position="229"/>
        <end position="249"/>
    </location>
</feature>
<sequence>MAYVIDGKDCMIAEWFLLAIAYAFVTLRLYTRTVCFRTKLQWSEILLIASAFDALGLIICDTLTFQMGVMDNYEASERPSKVSFASNYFYDVGLGLPKLSLLAFYLELPNVKRGMRMTLCVVAVFVVACYLTSLFDDTFFCGRDVAVQWSQAAGACSVFYAREPFILNYALGLSCYLVTYAISVSLLCKGTLKASAGVKGALLVGSLPIISGTVRFICLNVETGQDNLVYILSMLELALCIVVVSLPGLEPLLKDSRSDRSTSYDTSYVC</sequence>
<evidence type="ECO:0000256" key="5">
    <source>
        <dbReference type="ARBA" id="ARBA00038359"/>
    </source>
</evidence>
<organism evidence="8 9">
    <name type="scientific">Didymella heteroderae</name>
    <dbReference type="NCBI Taxonomy" id="1769908"/>
    <lineage>
        <taxon>Eukaryota</taxon>
        <taxon>Fungi</taxon>
        <taxon>Dikarya</taxon>
        <taxon>Ascomycota</taxon>
        <taxon>Pezizomycotina</taxon>
        <taxon>Dothideomycetes</taxon>
        <taxon>Pleosporomycetidae</taxon>
        <taxon>Pleosporales</taxon>
        <taxon>Pleosporineae</taxon>
        <taxon>Didymellaceae</taxon>
        <taxon>Didymella</taxon>
    </lineage>
</organism>
<dbReference type="PANTHER" id="PTHR33048:SF92">
    <property type="entry name" value="INTEGRAL MEMBRANE PROTEIN"/>
    <property type="match status" value="1"/>
</dbReference>
<evidence type="ECO:0000259" key="7">
    <source>
        <dbReference type="Pfam" id="PF20684"/>
    </source>
</evidence>
<evidence type="ECO:0000256" key="3">
    <source>
        <dbReference type="ARBA" id="ARBA00022989"/>
    </source>
</evidence>
<keyword evidence="2 6" id="KW-0812">Transmembrane</keyword>
<feature type="transmembrane region" description="Helical" evidence="6">
    <location>
        <begin position="12"/>
        <end position="30"/>
    </location>
</feature>
<evidence type="ECO:0000256" key="2">
    <source>
        <dbReference type="ARBA" id="ARBA00022692"/>
    </source>
</evidence>
<gene>
    <name evidence="8" type="ORF">E8E12_000276</name>
</gene>
<accession>A0A9P4WFX5</accession>
<keyword evidence="3 6" id="KW-1133">Transmembrane helix</keyword>
<comment type="caution">
    <text evidence="8">The sequence shown here is derived from an EMBL/GenBank/DDBJ whole genome shotgun (WGS) entry which is preliminary data.</text>
</comment>
<dbReference type="EMBL" id="SWKV01000201">
    <property type="protein sequence ID" value="KAF3031115.1"/>
    <property type="molecule type" value="Genomic_DNA"/>
</dbReference>
<dbReference type="AlphaFoldDB" id="A0A9P4WFX5"/>
<evidence type="ECO:0000256" key="1">
    <source>
        <dbReference type="ARBA" id="ARBA00004141"/>
    </source>
</evidence>